<dbReference type="AlphaFoldDB" id="A0A5J4QKR7"/>
<dbReference type="InterPro" id="IPR023296">
    <property type="entry name" value="Glyco_hydro_beta-prop_sf"/>
</dbReference>
<dbReference type="Gene3D" id="2.115.10.20">
    <property type="entry name" value="Glycosyl hydrolase domain, family 43"/>
    <property type="match status" value="1"/>
</dbReference>
<dbReference type="EMBL" id="SNRY01003182">
    <property type="protein sequence ID" value="KAA6321909.1"/>
    <property type="molecule type" value="Genomic_DNA"/>
</dbReference>
<evidence type="ECO:0000256" key="1">
    <source>
        <dbReference type="ARBA" id="ARBA00009865"/>
    </source>
</evidence>
<dbReference type="GO" id="GO:0046556">
    <property type="term" value="F:alpha-L-arabinofuranosidase activity"/>
    <property type="evidence" value="ECO:0007669"/>
    <property type="project" value="UniProtKB-EC"/>
</dbReference>
<evidence type="ECO:0000256" key="2">
    <source>
        <dbReference type="ARBA" id="ARBA00022801"/>
    </source>
</evidence>
<dbReference type="SUPFAM" id="SSF49899">
    <property type="entry name" value="Concanavalin A-like lectins/glucanases"/>
    <property type="match status" value="1"/>
</dbReference>
<keyword evidence="3 5" id="KW-0326">Glycosidase</keyword>
<dbReference type="CDD" id="cd18617">
    <property type="entry name" value="GH43_XynB-like"/>
    <property type="match status" value="1"/>
</dbReference>
<evidence type="ECO:0000313" key="5">
    <source>
        <dbReference type="EMBL" id="KAA6321909.1"/>
    </source>
</evidence>
<dbReference type="InterPro" id="IPR051795">
    <property type="entry name" value="Glycosyl_Hydrlase_43"/>
</dbReference>
<dbReference type="InterPro" id="IPR041542">
    <property type="entry name" value="GH43_C2"/>
</dbReference>
<dbReference type="EC" id="3.2.1.55" evidence="5"/>
<dbReference type="Gene3D" id="2.60.120.200">
    <property type="match status" value="1"/>
</dbReference>
<accession>A0A5J4QKR7</accession>
<reference evidence="5" key="1">
    <citation type="submission" date="2019-03" db="EMBL/GenBank/DDBJ databases">
        <title>Single cell metagenomics reveals metabolic interactions within the superorganism composed of flagellate Streblomastix strix and complex community of Bacteroidetes bacteria on its surface.</title>
        <authorList>
            <person name="Treitli S.C."/>
            <person name="Kolisko M."/>
            <person name="Husnik F."/>
            <person name="Keeling P."/>
            <person name="Hampl V."/>
        </authorList>
    </citation>
    <scope>NUCLEOTIDE SEQUENCE</scope>
    <source>
        <strain evidence="5">STM</strain>
    </source>
</reference>
<sequence>MKKIILFVISAILALPQAAFPQSKEEVVTLDKCKFTAVKGETAQFDYFKYKGKDKRFDKPIDPNNQYFNPILAGFYPDPSICRKGDTYYLANSSFSFYPGVPIFTSKDLINWTQIGHVLDRPSQLNITNQDVSEGIFAPAINYNRYNDTFYMITTDVYGIENFFVKTKDPAQGWSDPVRLPEIEGIDPSFFFDEDGKGYIVHNAVPEGSEDWENQRAIRMYEFDVATEKVIGKGKEIIRGGTRPENKPIWIEGPHLYKINGYYYLMCAEGGTDTNHSEVIFRSKTPWGSYEAYANNPILTQRDLPENRQEKITCTGHADLIETPEGEWYAFFLACRPYEGNLLNTGRETFLLPVEWRDGFPVILPQGKSIPAIGEKKRLTPTGNPTSGNFEYNNEFNEPTLDYSWMFLRTPQKSFYTIENGKLAITPLPLSIEEKCSPSVIFHRQQHAHFEVETRLEFSPESAADFAGFTLFQREKFNFIFGKTSINGVATLIVDRNENGKTQLAAISIEDKKHLPVVLKVVGKGRYYDFLYRFEGEEWQTLVTDADAANLSTQRAGGFVGAFIGLYATSALVSAMPPSEERNDL</sequence>
<keyword evidence="2 5" id="KW-0378">Hydrolase</keyword>
<dbReference type="Pfam" id="PF17851">
    <property type="entry name" value="GH43_C2"/>
    <property type="match status" value="1"/>
</dbReference>
<evidence type="ECO:0000259" key="4">
    <source>
        <dbReference type="Pfam" id="PF17851"/>
    </source>
</evidence>
<dbReference type="GO" id="GO:0005975">
    <property type="term" value="P:carbohydrate metabolic process"/>
    <property type="evidence" value="ECO:0007669"/>
    <property type="project" value="InterPro"/>
</dbReference>
<evidence type="ECO:0000256" key="3">
    <source>
        <dbReference type="ARBA" id="ARBA00023295"/>
    </source>
</evidence>
<dbReference type="PANTHER" id="PTHR42812">
    <property type="entry name" value="BETA-XYLOSIDASE"/>
    <property type="match status" value="1"/>
</dbReference>
<protein>
    <submittedName>
        <fullName evidence="5">Non-reducing end alpha-L-arabinofuranosidase BoGH43A</fullName>
        <ecNumber evidence="5">3.2.1.55</ecNumber>
    </submittedName>
</protein>
<dbReference type="SUPFAM" id="SSF75005">
    <property type="entry name" value="Arabinanase/levansucrase/invertase"/>
    <property type="match status" value="1"/>
</dbReference>
<dbReference type="Pfam" id="PF04616">
    <property type="entry name" value="Glyco_hydro_43"/>
    <property type="match status" value="1"/>
</dbReference>
<proteinExistence type="inferred from homology"/>
<comment type="caution">
    <text evidence="5">The sequence shown here is derived from an EMBL/GenBank/DDBJ whole genome shotgun (WGS) entry which is preliminary data.</text>
</comment>
<feature type="domain" description="Beta-xylosidase C-terminal Concanavalin A-like" evidence="4">
    <location>
        <begin position="394"/>
        <end position="571"/>
    </location>
</feature>
<dbReference type="InterPro" id="IPR013320">
    <property type="entry name" value="ConA-like_dom_sf"/>
</dbReference>
<comment type="similarity">
    <text evidence="1">Belongs to the glycosyl hydrolase 43 family.</text>
</comment>
<dbReference type="InterPro" id="IPR006710">
    <property type="entry name" value="Glyco_hydro_43"/>
</dbReference>
<gene>
    <name evidence="5" type="ORF">EZS27_028493</name>
</gene>
<dbReference type="PANTHER" id="PTHR42812:SF12">
    <property type="entry name" value="BETA-XYLOSIDASE-RELATED"/>
    <property type="match status" value="1"/>
</dbReference>
<name>A0A5J4QKR7_9ZZZZ</name>
<organism evidence="5">
    <name type="scientific">termite gut metagenome</name>
    <dbReference type="NCBI Taxonomy" id="433724"/>
    <lineage>
        <taxon>unclassified sequences</taxon>
        <taxon>metagenomes</taxon>
        <taxon>organismal metagenomes</taxon>
    </lineage>
</organism>